<accession>A0AA38MHR3</accession>
<reference evidence="10" key="1">
    <citation type="journal article" date="2023" name="G3 (Bethesda)">
        <title>Whole genome assemblies of Zophobas morio and Tenebrio molitor.</title>
        <authorList>
            <person name="Kaur S."/>
            <person name="Stinson S.A."/>
            <person name="diCenzo G.C."/>
        </authorList>
    </citation>
    <scope>NUCLEOTIDE SEQUENCE</scope>
    <source>
        <strain evidence="10">QUZm001</strain>
    </source>
</reference>
<gene>
    <name evidence="10" type="ORF">Zmor_016086</name>
</gene>
<dbReference type="SUPFAM" id="SSF51069">
    <property type="entry name" value="Carbonic anhydrase"/>
    <property type="match status" value="1"/>
</dbReference>
<keyword evidence="11" id="KW-1185">Reference proteome</keyword>
<dbReference type="PROSITE" id="PS51144">
    <property type="entry name" value="ALPHA_CA_2"/>
    <property type="match status" value="1"/>
</dbReference>
<dbReference type="EC" id="4.2.1.1" evidence="3 8"/>
<evidence type="ECO:0000256" key="3">
    <source>
        <dbReference type="ARBA" id="ARBA00012925"/>
    </source>
</evidence>
<organism evidence="10 11">
    <name type="scientific">Zophobas morio</name>
    <dbReference type="NCBI Taxonomy" id="2755281"/>
    <lineage>
        <taxon>Eukaryota</taxon>
        <taxon>Metazoa</taxon>
        <taxon>Ecdysozoa</taxon>
        <taxon>Arthropoda</taxon>
        <taxon>Hexapoda</taxon>
        <taxon>Insecta</taxon>
        <taxon>Pterygota</taxon>
        <taxon>Neoptera</taxon>
        <taxon>Endopterygota</taxon>
        <taxon>Coleoptera</taxon>
        <taxon>Polyphaga</taxon>
        <taxon>Cucujiformia</taxon>
        <taxon>Tenebrionidae</taxon>
        <taxon>Zophobas</taxon>
    </lineage>
</organism>
<proteinExistence type="inferred from homology"/>
<evidence type="ECO:0000256" key="6">
    <source>
        <dbReference type="ARBA" id="ARBA00023239"/>
    </source>
</evidence>
<dbReference type="GO" id="GO:0008270">
    <property type="term" value="F:zinc ion binding"/>
    <property type="evidence" value="ECO:0007669"/>
    <property type="project" value="UniProtKB-UniRule"/>
</dbReference>
<comment type="function">
    <text evidence="1 8">Reversible hydration of carbon dioxide.</text>
</comment>
<dbReference type="CDD" id="cd00326">
    <property type="entry name" value="alpha_CA"/>
    <property type="match status" value="1"/>
</dbReference>
<dbReference type="InterPro" id="IPR018338">
    <property type="entry name" value="Carbonic_anhydrase_a-class_CS"/>
</dbReference>
<dbReference type="PANTHER" id="PTHR18952">
    <property type="entry name" value="CARBONIC ANHYDRASE"/>
    <property type="match status" value="1"/>
</dbReference>
<comment type="cofactor">
    <cofactor evidence="8">
        <name>Zn(2+)</name>
        <dbReference type="ChEBI" id="CHEBI:29105"/>
    </cofactor>
</comment>
<feature type="domain" description="Alpha-carbonic anhydrase" evidence="9">
    <location>
        <begin position="17"/>
        <end position="260"/>
    </location>
</feature>
<sequence length="260" mass="29686">MASYPPIVRHQQYAYAHEWTYQNQKLWPPQCKGHSQSPIELPSKNAVKTYFSDLNFDSTVHTKNPIILTNSGHTVETRFANSSMHPTVSGGGLSGEYVLEGFHFHWPSEHKVPGHKFPLEGHFVFYAKKHQSIKNALKAKNGVAALGVFYKLQKGNNPAFAFLNNVENIAHRADEGIYSDFDVALADLLPIGSKFYRYYGSLTTPNCNEVVVWTVFMKPLHIGKQQFNQLRKIWDKHNKLLKFNNRQIQKLNGRKVYVGV</sequence>
<dbReference type="InterPro" id="IPR001148">
    <property type="entry name" value="CA_dom"/>
</dbReference>
<evidence type="ECO:0000313" key="11">
    <source>
        <dbReference type="Proteomes" id="UP001168821"/>
    </source>
</evidence>
<keyword evidence="6 8" id="KW-0456">Lyase</keyword>
<dbReference type="Proteomes" id="UP001168821">
    <property type="component" value="Unassembled WGS sequence"/>
</dbReference>
<name>A0AA38MHR3_9CUCU</name>
<keyword evidence="4 8" id="KW-0479">Metal-binding</keyword>
<dbReference type="Pfam" id="PF00194">
    <property type="entry name" value="Carb_anhydrase"/>
    <property type="match status" value="1"/>
</dbReference>
<dbReference type="SMART" id="SM01057">
    <property type="entry name" value="Carb_anhydrase"/>
    <property type="match status" value="1"/>
</dbReference>
<dbReference type="PANTHER" id="PTHR18952:SF265">
    <property type="entry name" value="CARBONIC ANHYDRASE"/>
    <property type="match status" value="1"/>
</dbReference>
<dbReference type="InterPro" id="IPR023561">
    <property type="entry name" value="Carbonic_anhydrase_a-class"/>
</dbReference>
<evidence type="ECO:0000256" key="7">
    <source>
        <dbReference type="ARBA" id="ARBA00048348"/>
    </source>
</evidence>
<evidence type="ECO:0000259" key="9">
    <source>
        <dbReference type="PROSITE" id="PS51144"/>
    </source>
</evidence>
<comment type="catalytic activity">
    <reaction evidence="7 8">
        <text>hydrogencarbonate + H(+) = CO2 + H2O</text>
        <dbReference type="Rhea" id="RHEA:10748"/>
        <dbReference type="ChEBI" id="CHEBI:15377"/>
        <dbReference type="ChEBI" id="CHEBI:15378"/>
        <dbReference type="ChEBI" id="CHEBI:16526"/>
        <dbReference type="ChEBI" id="CHEBI:17544"/>
        <dbReference type="EC" id="4.2.1.1"/>
    </reaction>
</comment>
<evidence type="ECO:0000256" key="1">
    <source>
        <dbReference type="ARBA" id="ARBA00002904"/>
    </source>
</evidence>
<protein>
    <recommendedName>
        <fullName evidence="3 8">Carbonic anhydrase</fullName>
        <ecNumber evidence="3 8">4.2.1.1</ecNumber>
    </recommendedName>
</protein>
<dbReference type="PROSITE" id="PS00162">
    <property type="entry name" value="ALPHA_CA_1"/>
    <property type="match status" value="1"/>
</dbReference>
<evidence type="ECO:0000256" key="8">
    <source>
        <dbReference type="RuleBase" id="RU367011"/>
    </source>
</evidence>
<evidence type="ECO:0000313" key="10">
    <source>
        <dbReference type="EMBL" id="KAJ3657051.1"/>
    </source>
</evidence>
<dbReference type="AlphaFoldDB" id="A0AA38MHR3"/>
<evidence type="ECO:0000256" key="4">
    <source>
        <dbReference type="ARBA" id="ARBA00022723"/>
    </source>
</evidence>
<comment type="caution">
    <text evidence="10">The sequence shown here is derived from an EMBL/GenBank/DDBJ whole genome shotgun (WGS) entry which is preliminary data.</text>
</comment>
<keyword evidence="5 8" id="KW-0862">Zinc</keyword>
<dbReference type="EMBL" id="JALNTZ010000004">
    <property type="protein sequence ID" value="KAJ3657051.1"/>
    <property type="molecule type" value="Genomic_DNA"/>
</dbReference>
<dbReference type="GO" id="GO:0004089">
    <property type="term" value="F:carbonate dehydratase activity"/>
    <property type="evidence" value="ECO:0007669"/>
    <property type="project" value="UniProtKB-UniRule"/>
</dbReference>
<comment type="similarity">
    <text evidence="2 8">Belongs to the alpha-carbonic anhydrase family.</text>
</comment>
<evidence type="ECO:0000256" key="5">
    <source>
        <dbReference type="ARBA" id="ARBA00022833"/>
    </source>
</evidence>
<dbReference type="Gene3D" id="3.10.200.10">
    <property type="entry name" value="Alpha carbonic anhydrase"/>
    <property type="match status" value="1"/>
</dbReference>
<dbReference type="InterPro" id="IPR036398">
    <property type="entry name" value="CA_dom_sf"/>
</dbReference>
<evidence type="ECO:0000256" key="2">
    <source>
        <dbReference type="ARBA" id="ARBA00010718"/>
    </source>
</evidence>